<protein>
    <submittedName>
        <fullName evidence="2">SCP2 sterol-binding domain-containing protein</fullName>
    </submittedName>
</protein>
<keyword evidence="3" id="KW-1185">Reference proteome</keyword>
<accession>A0A6N9Q574</accession>
<evidence type="ECO:0000259" key="1">
    <source>
        <dbReference type="Pfam" id="PF02036"/>
    </source>
</evidence>
<dbReference type="InterPro" id="IPR036527">
    <property type="entry name" value="SCP2_sterol-bd_dom_sf"/>
</dbReference>
<dbReference type="RefSeq" id="WP_160646800.1">
    <property type="nucleotide sequence ID" value="NZ_SIJB01000029.1"/>
</dbReference>
<dbReference type="EMBL" id="SIJB01000029">
    <property type="protein sequence ID" value="NBI29988.1"/>
    <property type="molecule type" value="Genomic_DNA"/>
</dbReference>
<dbReference type="Gene3D" id="3.30.1050.10">
    <property type="entry name" value="SCP2 sterol-binding domain"/>
    <property type="match status" value="1"/>
</dbReference>
<gene>
    <name evidence="2" type="ORF">ERL59_13635</name>
</gene>
<organism evidence="2 3">
    <name type="scientific">Chengkuizengella marina</name>
    <dbReference type="NCBI Taxonomy" id="2507566"/>
    <lineage>
        <taxon>Bacteria</taxon>
        <taxon>Bacillati</taxon>
        <taxon>Bacillota</taxon>
        <taxon>Bacilli</taxon>
        <taxon>Bacillales</taxon>
        <taxon>Paenibacillaceae</taxon>
        <taxon>Chengkuizengella</taxon>
    </lineage>
</organism>
<dbReference type="AlphaFoldDB" id="A0A6N9Q574"/>
<reference evidence="2 3" key="1">
    <citation type="submission" date="2019-01" db="EMBL/GenBank/DDBJ databases">
        <title>Chengkuizengella sp. nov., isolated from deep-sea sediment of East Pacific Ocean.</title>
        <authorList>
            <person name="Yang J."/>
            <person name="Lai Q."/>
            <person name="Shao Z."/>
        </authorList>
    </citation>
    <scope>NUCLEOTIDE SEQUENCE [LARGE SCALE GENOMIC DNA]</scope>
    <source>
        <strain evidence="2 3">YPA3-1-1</strain>
    </source>
</reference>
<dbReference type="Proteomes" id="UP000448943">
    <property type="component" value="Unassembled WGS sequence"/>
</dbReference>
<sequence>MSVREEFQNLIEKVKANPEHIDGMECVYQFDVSGEDEGTYVIELSEGNITYNEGEVDNPSCTIQLSSKNLIKLMHGNLNATTAFMMGKLKVKGNLSLAMKLEATLKKYQ</sequence>
<proteinExistence type="predicted"/>
<dbReference type="GO" id="GO:0005829">
    <property type="term" value="C:cytosol"/>
    <property type="evidence" value="ECO:0007669"/>
    <property type="project" value="TreeGrafter"/>
</dbReference>
<comment type="caution">
    <text evidence="2">The sequence shown here is derived from an EMBL/GenBank/DDBJ whole genome shotgun (WGS) entry which is preliminary data.</text>
</comment>
<dbReference type="Pfam" id="PF02036">
    <property type="entry name" value="SCP2"/>
    <property type="match status" value="1"/>
</dbReference>
<name>A0A6N9Q574_9BACL</name>
<dbReference type="SUPFAM" id="SSF55718">
    <property type="entry name" value="SCP-like"/>
    <property type="match status" value="1"/>
</dbReference>
<dbReference type="PANTHER" id="PTHR10094:SF25">
    <property type="entry name" value="SCP2 STEROL-BINDING DOMAIN-CONTAINING PROTEIN 1"/>
    <property type="match status" value="1"/>
</dbReference>
<dbReference type="OrthoDB" id="9804656at2"/>
<dbReference type="InterPro" id="IPR003033">
    <property type="entry name" value="SCP2_sterol-bd_dom"/>
</dbReference>
<dbReference type="PANTHER" id="PTHR10094">
    <property type="entry name" value="STEROL CARRIER PROTEIN 2 SCP-2 FAMILY PROTEIN"/>
    <property type="match status" value="1"/>
</dbReference>
<feature type="domain" description="SCP2" evidence="1">
    <location>
        <begin position="8"/>
        <end position="106"/>
    </location>
</feature>
<evidence type="ECO:0000313" key="3">
    <source>
        <dbReference type="Proteomes" id="UP000448943"/>
    </source>
</evidence>
<evidence type="ECO:0000313" key="2">
    <source>
        <dbReference type="EMBL" id="NBI29988.1"/>
    </source>
</evidence>